<name>A0ABR9UX22_9CHRO</name>
<keyword evidence="4" id="KW-1185">Reference proteome</keyword>
<feature type="domain" description="DUF2382" evidence="2">
    <location>
        <begin position="156"/>
        <end position="268"/>
    </location>
</feature>
<evidence type="ECO:0000313" key="3">
    <source>
        <dbReference type="EMBL" id="MBE9192831.1"/>
    </source>
</evidence>
<dbReference type="RefSeq" id="WP_193934239.1">
    <property type="nucleotide sequence ID" value="NZ_CAWPMZ010000104.1"/>
</dbReference>
<comment type="caution">
    <text evidence="3">The sequence shown here is derived from an EMBL/GenBank/DDBJ whole genome shotgun (WGS) entry which is preliminary data.</text>
</comment>
<dbReference type="InterPro" id="IPR019060">
    <property type="entry name" value="DUF2382"/>
</dbReference>
<dbReference type="NCBIfam" id="TIGR02271">
    <property type="entry name" value="YsnF/AvaK domain"/>
    <property type="match status" value="1"/>
</dbReference>
<proteinExistence type="predicted"/>
<organism evidence="3 4">
    <name type="scientific">Gloeocapsopsis crepidinum LEGE 06123</name>
    <dbReference type="NCBI Taxonomy" id="588587"/>
    <lineage>
        <taxon>Bacteria</taxon>
        <taxon>Bacillati</taxon>
        <taxon>Cyanobacteriota</taxon>
        <taxon>Cyanophyceae</taxon>
        <taxon>Oscillatoriophycideae</taxon>
        <taxon>Chroococcales</taxon>
        <taxon>Chroococcaceae</taxon>
        <taxon>Gloeocapsopsis</taxon>
    </lineage>
</organism>
<evidence type="ECO:0000259" key="2">
    <source>
        <dbReference type="Pfam" id="PF09557"/>
    </source>
</evidence>
<dbReference type="InterPro" id="IPR014747">
    <property type="entry name" value="Bac_photo_RC_H_C"/>
</dbReference>
<evidence type="ECO:0000259" key="1">
    <source>
        <dbReference type="Pfam" id="PF05239"/>
    </source>
</evidence>
<reference evidence="3 4" key="1">
    <citation type="submission" date="2020-10" db="EMBL/GenBank/DDBJ databases">
        <authorList>
            <person name="Castelo-Branco R."/>
            <person name="Eusebio N."/>
            <person name="Adriana R."/>
            <person name="Vieira A."/>
            <person name="Brugerolle De Fraissinette N."/>
            <person name="Rezende De Castro R."/>
            <person name="Schneider M.P."/>
            <person name="Vasconcelos V."/>
            <person name="Leao P.N."/>
        </authorList>
    </citation>
    <scope>NUCLEOTIDE SEQUENCE [LARGE SCALE GENOMIC DNA]</scope>
    <source>
        <strain evidence="3 4">LEGE 06123</strain>
    </source>
</reference>
<dbReference type="PANTHER" id="PTHR38463">
    <property type="entry name" value="STRESS RESPONSE PROTEIN YSNF"/>
    <property type="match status" value="1"/>
</dbReference>
<dbReference type="Gene3D" id="3.90.50.10">
    <property type="entry name" value="Photosynthetic Reaction Center, subunit H, domain 2"/>
    <property type="match status" value="1"/>
</dbReference>
<dbReference type="InterPro" id="IPR011033">
    <property type="entry name" value="PRC_barrel-like_sf"/>
</dbReference>
<protein>
    <submittedName>
        <fullName evidence="3">DUF2382 domain-containing protein</fullName>
    </submittedName>
</protein>
<dbReference type="PANTHER" id="PTHR38463:SF1">
    <property type="entry name" value="STRESS RESPONSE PROTEIN YSNF"/>
    <property type="match status" value="1"/>
</dbReference>
<dbReference type="Pfam" id="PF09557">
    <property type="entry name" value="DUF2382"/>
    <property type="match status" value="1"/>
</dbReference>
<dbReference type="EMBL" id="JADEWN010000066">
    <property type="protein sequence ID" value="MBE9192831.1"/>
    <property type="molecule type" value="Genomic_DNA"/>
</dbReference>
<dbReference type="SUPFAM" id="SSF50346">
    <property type="entry name" value="PRC-barrel domain"/>
    <property type="match status" value="1"/>
</dbReference>
<dbReference type="Proteomes" id="UP000651156">
    <property type="component" value="Unassembled WGS sequence"/>
</dbReference>
<dbReference type="Pfam" id="PF05239">
    <property type="entry name" value="PRC"/>
    <property type="match status" value="1"/>
</dbReference>
<sequence length="287" mass="33098">MPLHKLEDFDPNYRETFGGDDIKSMKLYTEGGEEIGTVRDVLVDPEGHFRYLVINTGFEAVGKKILLPIGLSRIDYNTHRVTVDGLTKLQVEGLPEYNEQLTVDYDYEEQVRKVYRPLVATIQGSELTTPTYDRDSYSYENDSLLYNLNKPNQQSLKLYEERLIATKNRIKTGEVAVGKRVETETAKVSLPIEKERVIIERVSSVEGEIIEPGELSFQEGEIVRIEVYEETPEIHKEAFVREEVRIKKVVEQSTVEAEEIIRREELDIDTKGQPEVNQMNKITHDEM</sequence>
<evidence type="ECO:0000313" key="4">
    <source>
        <dbReference type="Proteomes" id="UP000651156"/>
    </source>
</evidence>
<dbReference type="InterPro" id="IPR027275">
    <property type="entry name" value="PRC-brl_dom"/>
</dbReference>
<feature type="domain" description="PRC-barrel" evidence="1">
    <location>
        <begin position="15"/>
        <end position="89"/>
    </location>
</feature>
<dbReference type="InterPro" id="IPR052967">
    <property type="entry name" value="Stress_Response_Assoc"/>
</dbReference>
<accession>A0ABR9UX22</accession>
<gene>
    <name evidence="3" type="ORF">IQ230_21235</name>
</gene>